<keyword evidence="3" id="KW-0732">Signal</keyword>
<dbReference type="GO" id="GO:0030973">
    <property type="term" value="F:molybdate ion binding"/>
    <property type="evidence" value="ECO:0007669"/>
    <property type="project" value="InterPro"/>
</dbReference>
<dbReference type="InterPro" id="IPR005950">
    <property type="entry name" value="ModA"/>
</dbReference>
<sequence>MYFSSLTILSDRHIRNRSHRTNRQYRVSVALLLAVITLLFSLNIQAKELHVAVATNFLGTMQQLAQNYQKSTGHQLLISSGSTGALYAQISNGAPFDLFFAADNQRPEKLEQQGLILTGSRFTYAQGVLVLWSSEDNLVDAKGEVLRHGQYEYLSIANPDNAPYGFAARQVLEVKGVWQTLEQQQRLIRASNIGQTYSQVASGAAAMGFIALAQARLEKKGSRWIPDASSYSPIMQQAVVLKTSSDPQLAQHFVSWLQQPSARRIIKNAGYYMPDVY</sequence>
<comment type="similarity">
    <text evidence="1">Belongs to the bacterial solute-binding protein ModA family.</text>
</comment>
<keyword evidence="4" id="KW-0500">Molybdenum</keyword>
<dbReference type="RefSeq" id="WP_182808263.1">
    <property type="nucleotide sequence ID" value="NZ_JACJFM010000007.1"/>
</dbReference>
<keyword evidence="6" id="KW-1185">Reference proteome</keyword>
<organism evidence="5 6">
    <name type="scientific">Oceanospirillum sediminis</name>
    <dbReference type="NCBI Taxonomy" id="2760088"/>
    <lineage>
        <taxon>Bacteria</taxon>
        <taxon>Pseudomonadati</taxon>
        <taxon>Pseudomonadota</taxon>
        <taxon>Gammaproteobacteria</taxon>
        <taxon>Oceanospirillales</taxon>
        <taxon>Oceanospirillaceae</taxon>
        <taxon>Oceanospirillum</taxon>
    </lineage>
</organism>
<evidence type="ECO:0000256" key="1">
    <source>
        <dbReference type="ARBA" id="ARBA00009175"/>
    </source>
</evidence>
<gene>
    <name evidence="5" type="primary">modA</name>
    <name evidence="5" type="ORF">H4O21_07655</name>
</gene>
<evidence type="ECO:0000256" key="4">
    <source>
        <dbReference type="PIRSR" id="PIRSR004846-1"/>
    </source>
</evidence>
<dbReference type="GO" id="GO:0046872">
    <property type="term" value="F:metal ion binding"/>
    <property type="evidence" value="ECO:0007669"/>
    <property type="project" value="UniProtKB-KW"/>
</dbReference>
<proteinExistence type="inferred from homology"/>
<dbReference type="Proteomes" id="UP000565262">
    <property type="component" value="Unassembled WGS sequence"/>
</dbReference>
<keyword evidence="2 4" id="KW-0479">Metal-binding</keyword>
<dbReference type="GO" id="GO:0015689">
    <property type="term" value="P:molybdate ion transport"/>
    <property type="evidence" value="ECO:0007669"/>
    <property type="project" value="InterPro"/>
</dbReference>
<dbReference type="InterPro" id="IPR050682">
    <property type="entry name" value="ModA/WtpA"/>
</dbReference>
<dbReference type="PIRSF" id="PIRSF004846">
    <property type="entry name" value="ModA"/>
    <property type="match status" value="1"/>
</dbReference>
<dbReference type="PANTHER" id="PTHR30632">
    <property type="entry name" value="MOLYBDATE-BINDING PERIPLASMIC PROTEIN"/>
    <property type="match status" value="1"/>
</dbReference>
<evidence type="ECO:0000256" key="2">
    <source>
        <dbReference type="ARBA" id="ARBA00022723"/>
    </source>
</evidence>
<dbReference type="Gene3D" id="3.40.190.10">
    <property type="entry name" value="Periplasmic binding protein-like II"/>
    <property type="match status" value="2"/>
</dbReference>
<dbReference type="EMBL" id="JACJFM010000007">
    <property type="protein sequence ID" value="MBB1486483.1"/>
    <property type="molecule type" value="Genomic_DNA"/>
</dbReference>
<dbReference type="CDD" id="cd13539">
    <property type="entry name" value="PBP2_AvModA"/>
    <property type="match status" value="1"/>
</dbReference>
<protein>
    <submittedName>
        <fullName evidence="5">Molybdate ABC transporter substrate-binding protein</fullName>
    </submittedName>
</protein>
<evidence type="ECO:0000256" key="3">
    <source>
        <dbReference type="ARBA" id="ARBA00022729"/>
    </source>
</evidence>
<name>A0A839IM63_9GAMM</name>
<evidence type="ECO:0000313" key="6">
    <source>
        <dbReference type="Proteomes" id="UP000565262"/>
    </source>
</evidence>
<dbReference type="Pfam" id="PF13531">
    <property type="entry name" value="SBP_bac_11"/>
    <property type="match status" value="1"/>
</dbReference>
<dbReference type="InterPro" id="IPR044084">
    <property type="entry name" value="AvModA-like_subst-bd"/>
</dbReference>
<reference evidence="5 6" key="1">
    <citation type="submission" date="2020-08" db="EMBL/GenBank/DDBJ databases">
        <title>Oceanospirillum sp. nov. isolated from marine sediment.</title>
        <authorList>
            <person name="Ji X."/>
        </authorList>
    </citation>
    <scope>NUCLEOTIDE SEQUENCE [LARGE SCALE GENOMIC DNA]</scope>
    <source>
        <strain evidence="5 6">D5</strain>
    </source>
</reference>
<accession>A0A839IM63</accession>
<feature type="binding site" evidence="4">
    <location>
        <position position="193"/>
    </location>
    <ligand>
        <name>molybdate</name>
        <dbReference type="ChEBI" id="CHEBI:36264"/>
    </ligand>
</feature>
<dbReference type="AlphaFoldDB" id="A0A839IM63"/>
<evidence type="ECO:0000313" key="5">
    <source>
        <dbReference type="EMBL" id="MBB1486483.1"/>
    </source>
</evidence>
<comment type="caution">
    <text evidence="5">The sequence shown here is derived from an EMBL/GenBank/DDBJ whole genome shotgun (WGS) entry which is preliminary data.</text>
</comment>
<dbReference type="PANTHER" id="PTHR30632:SF14">
    <property type="entry name" value="TUNGSTATE_MOLYBDATE_CHROMATE-BINDING PROTEIN MODA"/>
    <property type="match status" value="1"/>
</dbReference>
<dbReference type="SUPFAM" id="SSF53850">
    <property type="entry name" value="Periplasmic binding protein-like II"/>
    <property type="match status" value="1"/>
</dbReference>
<feature type="binding site" evidence="4">
    <location>
        <position position="83"/>
    </location>
    <ligand>
        <name>molybdate</name>
        <dbReference type="ChEBI" id="CHEBI:36264"/>
    </ligand>
</feature>
<dbReference type="NCBIfam" id="TIGR01256">
    <property type="entry name" value="modA"/>
    <property type="match status" value="1"/>
</dbReference>